<dbReference type="InterPro" id="IPR032710">
    <property type="entry name" value="NTF2-like_dom_sf"/>
</dbReference>
<feature type="domain" description="SnoaL-like" evidence="1">
    <location>
        <begin position="11"/>
        <end position="115"/>
    </location>
</feature>
<reference evidence="3" key="1">
    <citation type="journal article" date="2019" name="Int. J. Syst. Evol. Microbiol.">
        <title>The Global Catalogue of Microorganisms (GCM) 10K type strain sequencing project: providing services to taxonomists for standard genome sequencing and annotation.</title>
        <authorList>
            <consortium name="The Broad Institute Genomics Platform"/>
            <consortium name="The Broad Institute Genome Sequencing Center for Infectious Disease"/>
            <person name="Wu L."/>
            <person name="Ma J."/>
        </authorList>
    </citation>
    <scope>NUCLEOTIDE SEQUENCE [LARGE SCALE GENOMIC DNA]</scope>
    <source>
        <strain evidence="3">PCU 266</strain>
    </source>
</reference>
<evidence type="ECO:0000259" key="1">
    <source>
        <dbReference type="Pfam" id="PF12680"/>
    </source>
</evidence>
<name>A0ABW0A8S7_9ACTN</name>
<accession>A0ABW0A8S7</accession>
<dbReference type="SUPFAM" id="SSF54427">
    <property type="entry name" value="NTF2-like"/>
    <property type="match status" value="1"/>
</dbReference>
<keyword evidence="3" id="KW-1185">Reference proteome</keyword>
<protein>
    <submittedName>
        <fullName evidence="2">Nuclear transport factor 2 family protein</fullName>
    </submittedName>
</protein>
<dbReference type="Gene3D" id="3.10.450.50">
    <property type="match status" value="1"/>
</dbReference>
<dbReference type="Proteomes" id="UP001596160">
    <property type="component" value="Unassembled WGS sequence"/>
</dbReference>
<dbReference type="RefSeq" id="WP_344472717.1">
    <property type="nucleotide sequence ID" value="NZ_BAAASB010000002.1"/>
</dbReference>
<dbReference type="Pfam" id="PF12680">
    <property type="entry name" value="SnoaL_2"/>
    <property type="match status" value="1"/>
</dbReference>
<evidence type="ECO:0000313" key="2">
    <source>
        <dbReference type="EMBL" id="MFC5150173.1"/>
    </source>
</evidence>
<comment type="caution">
    <text evidence="2">The sequence shown here is derived from an EMBL/GenBank/DDBJ whole genome shotgun (WGS) entry which is preliminary data.</text>
</comment>
<dbReference type="EMBL" id="JBHSKP010000001">
    <property type="protein sequence ID" value="MFC5150173.1"/>
    <property type="molecule type" value="Genomic_DNA"/>
</dbReference>
<proteinExistence type="predicted"/>
<sequence length="133" mass="15275">MNGELTRRAAEGYLAALSSGDRDQIASRVTEDFHNEHTSALGRSLHGRAAYRERLADFLAEFEELRYECEDLVVEGDRAALAYRMSFRWAGAAHRPLVRLRGVFRLRVRGGLIAHRVDYWDSAEFHRQTRPAE</sequence>
<evidence type="ECO:0000313" key="3">
    <source>
        <dbReference type="Proteomes" id="UP001596160"/>
    </source>
</evidence>
<gene>
    <name evidence="2" type="ORF">ACFPRH_00330</name>
</gene>
<dbReference type="InterPro" id="IPR037401">
    <property type="entry name" value="SnoaL-like"/>
</dbReference>
<organism evidence="2 3">
    <name type="scientific">Streptomyces amakusaensis</name>
    <dbReference type="NCBI Taxonomy" id="67271"/>
    <lineage>
        <taxon>Bacteria</taxon>
        <taxon>Bacillati</taxon>
        <taxon>Actinomycetota</taxon>
        <taxon>Actinomycetes</taxon>
        <taxon>Kitasatosporales</taxon>
        <taxon>Streptomycetaceae</taxon>
        <taxon>Streptomyces</taxon>
    </lineage>
</organism>